<name>A0ABY6NYQ9_9NOCA</name>
<evidence type="ECO:0000313" key="2">
    <source>
        <dbReference type="Proteomes" id="UP001164965"/>
    </source>
</evidence>
<proteinExistence type="predicted"/>
<sequence length="86" mass="9487">MRAAVLLLAVDHLGTRSARPKPFVDDAASLRVSEKLGYRLDGTATQVRRARAVVEQRLLLTPETLLRPSWELRVGGLADCRHQLGA</sequence>
<dbReference type="EMBL" id="CP110615">
    <property type="protein sequence ID" value="UZJ24534.1"/>
    <property type="molecule type" value="Genomic_DNA"/>
</dbReference>
<protein>
    <submittedName>
        <fullName evidence="1">Uncharacterized protein</fullName>
    </submittedName>
</protein>
<dbReference type="Proteomes" id="UP001164965">
    <property type="component" value="Chromosome"/>
</dbReference>
<gene>
    <name evidence="1" type="ORF">RHODO2019_15615</name>
</gene>
<keyword evidence="2" id="KW-1185">Reference proteome</keyword>
<dbReference type="RefSeq" id="WP_265382641.1">
    <property type="nucleotide sequence ID" value="NZ_CP110615.1"/>
</dbReference>
<reference evidence="1" key="1">
    <citation type="submission" date="2022-10" db="EMBL/GenBank/DDBJ databases">
        <title>Rhodococcus sp.75.</title>
        <authorList>
            <person name="Sun M."/>
        </authorList>
    </citation>
    <scope>NUCLEOTIDE SEQUENCE</scope>
    <source>
        <strain evidence="1">75</strain>
    </source>
</reference>
<accession>A0ABY6NYQ9</accession>
<evidence type="ECO:0000313" key="1">
    <source>
        <dbReference type="EMBL" id="UZJ24534.1"/>
    </source>
</evidence>
<organism evidence="1 2">
    <name type="scientific">Rhodococcus antarcticus</name>
    <dbReference type="NCBI Taxonomy" id="2987751"/>
    <lineage>
        <taxon>Bacteria</taxon>
        <taxon>Bacillati</taxon>
        <taxon>Actinomycetota</taxon>
        <taxon>Actinomycetes</taxon>
        <taxon>Mycobacteriales</taxon>
        <taxon>Nocardiaceae</taxon>
        <taxon>Rhodococcus</taxon>
    </lineage>
</organism>
<dbReference type="Gene3D" id="3.40.630.30">
    <property type="match status" value="1"/>
</dbReference>